<dbReference type="InterPro" id="IPR023171">
    <property type="entry name" value="Na/H_antiporter_dom_sf"/>
</dbReference>
<evidence type="ECO:0000256" key="6">
    <source>
        <dbReference type="SAM" id="Phobius"/>
    </source>
</evidence>
<dbReference type="GO" id="GO:0005886">
    <property type="term" value="C:plasma membrane"/>
    <property type="evidence" value="ECO:0007669"/>
    <property type="project" value="UniProtKB-SubCell"/>
</dbReference>
<dbReference type="AlphaFoldDB" id="A0A7S0FVC1"/>
<accession>A0A7S0FVC1</accession>
<feature type="transmembrane region" description="Helical" evidence="6">
    <location>
        <begin position="123"/>
        <end position="141"/>
    </location>
</feature>
<organism evidence="7">
    <name type="scientific">Pyrodinium bahamense</name>
    <dbReference type="NCBI Taxonomy" id="73915"/>
    <lineage>
        <taxon>Eukaryota</taxon>
        <taxon>Sar</taxon>
        <taxon>Alveolata</taxon>
        <taxon>Dinophyceae</taxon>
        <taxon>Gonyaulacales</taxon>
        <taxon>Pyrocystaceae</taxon>
        <taxon>Pyrodinium</taxon>
    </lineage>
</organism>
<keyword evidence="3 6" id="KW-0812">Transmembrane</keyword>
<dbReference type="InterPro" id="IPR004670">
    <property type="entry name" value="NhaA"/>
</dbReference>
<evidence type="ECO:0000256" key="4">
    <source>
        <dbReference type="ARBA" id="ARBA00022989"/>
    </source>
</evidence>
<evidence type="ECO:0008006" key="8">
    <source>
        <dbReference type="Google" id="ProtNLM"/>
    </source>
</evidence>
<dbReference type="Pfam" id="PF06965">
    <property type="entry name" value="Na_H_antiport_1"/>
    <property type="match status" value="1"/>
</dbReference>
<reference evidence="7" key="1">
    <citation type="submission" date="2021-01" db="EMBL/GenBank/DDBJ databases">
        <authorList>
            <person name="Corre E."/>
            <person name="Pelletier E."/>
            <person name="Niang G."/>
            <person name="Scheremetjew M."/>
            <person name="Finn R."/>
            <person name="Kale V."/>
            <person name="Holt S."/>
            <person name="Cochrane G."/>
            <person name="Meng A."/>
            <person name="Brown T."/>
            <person name="Cohen L."/>
        </authorList>
    </citation>
    <scope>NUCLEOTIDE SEQUENCE</scope>
    <source>
        <strain evidence="7">Pbaha01</strain>
    </source>
</reference>
<dbReference type="EMBL" id="HBEG01042306">
    <property type="protein sequence ID" value="CAD8382123.1"/>
    <property type="molecule type" value="Transcribed_RNA"/>
</dbReference>
<evidence type="ECO:0000256" key="5">
    <source>
        <dbReference type="ARBA" id="ARBA00023136"/>
    </source>
</evidence>
<dbReference type="GO" id="GO:0006885">
    <property type="term" value="P:regulation of pH"/>
    <property type="evidence" value="ECO:0007669"/>
    <property type="project" value="InterPro"/>
</dbReference>
<evidence type="ECO:0000256" key="1">
    <source>
        <dbReference type="ARBA" id="ARBA00004429"/>
    </source>
</evidence>
<keyword evidence="5 6" id="KW-0472">Membrane</keyword>
<dbReference type="Gene3D" id="1.20.1530.10">
    <property type="entry name" value="Na+/H+ antiporter like domain"/>
    <property type="match status" value="1"/>
</dbReference>
<keyword evidence="4 6" id="KW-1133">Transmembrane helix</keyword>
<sequence>MALWYCLLRGGLSADIAGVLIALCIPMRSAQGADLVGHLIKRWSVACGLLILPIFALANCAVPLSGAATVSSTAAGPLAQLAVPAGVSLGLIVGKPLGIFGFSYLAIKLGLASMPPGMTKRDLAIVGVLGSIGFTMCLFLIENALAGSSAQMAKLAVFLASTTGALTGAALMASQPRRLEPAAALAASAA</sequence>
<feature type="transmembrane region" description="Helical" evidence="6">
    <location>
        <begin position="85"/>
        <end position="111"/>
    </location>
</feature>
<name>A0A7S0FVC1_9DINO</name>
<dbReference type="GO" id="GO:0015385">
    <property type="term" value="F:sodium:proton antiporter activity"/>
    <property type="evidence" value="ECO:0007669"/>
    <property type="project" value="TreeGrafter"/>
</dbReference>
<feature type="transmembrane region" description="Helical" evidence="6">
    <location>
        <begin position="12"/>
        <end position="31"/>
    </location>
</feature>
<proteinExistence type="predicted"/>
<dbReference type="PANTHER" id="PTHR30341:SF0">
    <property type="entry name" value="NA(+)_H(+) ANTIPORTER NHAA"/>
    <property type="match status" value="1"/>
</dbReference>
<comment type="subcellular location">
    <subcellularLocation>
        <location evidence="1">Cell inner membrane</location>
        <topology evidence="1">Multi-pass membrane protein</topology>
    </subcellularLocation>
</comment>
<dbReference type="PANTHER" id="PTHR30341">
    <property type="entry name" value="SODIUM ION/PROTON ANTIPORTER NHAA-RELATED"/>
    <property type="match status" value="1"/>
</dbReference>
<evidence type="ECO:0000256" key="3">
    <source>
        <dbReference type="ARBA" id="ARBA00022692"/>
    </source>
</evidence>
<feature type="transmembrane region" description="Helical" evidence="6">
    <location>
        <begin position="153"/>
        <end position="173"/>
    </location>
</feature>
<protein>
    <recommendedName>
        <fullName evidence="8">Na(+)/H(+) antiporter NhaA</fullName>
    </recommendedName>
</protein>
<evidence type="ECO:0000313" key="7">
    <source>
        <dbReference type="EMBL" id="CAD8382123.1"/>
    </source>
</evidence>
<keyword evidence="2" id="KW-1003">Cell membrane</keyword>
<evidence type="ECO:0000256" key="2">
    <source>
        <dbReference type="ARBA" id="ARBA00022475"/>
    </source>
</evidence>
<gene>
    <name evidence="7" type="ORF">PBAH0796_LOCUS25811</name>
</gene>
<feature type="transmembrane region" description="Helical" evidence="6">
    <location>
        <begin position="43"/>
        <end position="65"/>
    </location>
</feature>